<evidence type="ECO:0000313" key="1">
    <source>
        <dbReference type="EMBL" id="VYT81051.1"/>
    </source>
</evidence>
<name>A0A6N2ZNS7_9FIRM</name>
<reference evidence="1" key="1">
    <citation type="submission" date="2019-11" db="EMBL/GenBank/DDBJ databases">
        <authorList>
            <person name="Feng L."/>
        </authorList>
    </citation>
    <scope>NUCLEOTIDE SEQUENCE</scope>
    <source>
        <strain evidence="1">VatypicaLFYP47</strain>
    </source>
</reference>
<proteinExistence type="predicted"/>
<accession>A0A6N2ZNS7</accession>
<gene>
    <name evidence="1" type="ORF">VALFYP47_00896</name>
</gene>
<dbReference type="EMBL" id="CACRUN010000008">
    <property type="protein sequence ID" value="VYT81051.1"/>
    <property type="molecule type" value="Genomic_DNA"/>
</dbReference>
<sequence length="38" mass="4465">MLNINQVFLSGNVVADAELRYTKQVSQYLHLEWQQINT</sequence>
<protein>
    <submittedName>
        <fullName evidence="1">Uncharacterized protein</fullName>
    </submittedName>
</protein>
<dbReference type="InterPro" id="IPR012340">
    <property type="entry name" value="NA-bd_OB-fold"/>
</dbReference>
<dbReference type="Gene3D" id="2.40.50.140">
    <property type="entry name" value="Nucleic acid-binding proteins"/>
    <property type="match status" value="1"/>
</dbReference>
<dbReference type="AlphaFoldDB" id="A0A6N2ZNS7"/>
<organism evidence="1">
    <name type="scientific">Veillonella atypica</name>
    <dbReference type="NCBI Taxonomy" id="39777"/>
    <lineage>
        <taxon>Bacteria</taxon>
        <taxon>Bacillati</taxon>
        <taxon>Bacillota</taxon>
        <taxon>Negativicutes</taxon>
        <taxon>Veillonellales</taxon>
        <taxon>Veillonellaceae</taxon>
        <taxon>Veillonella</taxon>
    </lineage>
</organism>